<protein>
    <submittedName>
        <fullName evidence="1">DNA polymerase III, chi subunit</fullName>
    </submittedName>
</protein>
<comment type="caution">
    <text evidence="1">The sequence shown here is derived from an EMBL/GenBank/DDBJ whole genome shotgun (WGS) entry which is preliminary data.</text>
</comment>
<dbReference type="GO" id="GO:0003677">
    <property type="term" value="F:DNA binding"/>
    <property type="evidence" value="ECO:0007669"/>
    <property type="project" value="InterPro"/>
</dbReference>
<dbReference type="Gene3D" id="3.40.50.10110">
    <property type="entry name" value="DNA polymerase III subunit chi"/>
    <property type="match status" value="1"/>
</dbReference>
<keyword evidence="2" id="KW-1185">Reference proteome</keyword>
<dbReference type="PATRIC" id="fig|1123069.3.peg.1609"/>
<dbReference type="RefSeq" id="WP_021097728.1">
    <property type="nucleotide sequence ID" value="NZ_KE557320.1"/>
</dbReference>
<accession>S9R1T9</accession>
<dbReference type="EMBL" id="AOLV01000012">
    <property type="protein sequence ID" value="EPX85918.1"/>
    <property type="molecule type" value="Genomic_DNA"/>
</dbReference>
<dbReference type="Pfam" id="PF04364">
    <property type="entry name" value="DNA_pol3_chi"/>
    <property type="match status" value="1"/>
</dbReference>
<dbReference type="InterPro" id="IPR036768">
    <property type="entry name" value="PolIII_chi_sf"/>
</dbReference>
<dbReference type="GO" id="GO:0006260">
    <property type="term" value="P:DNA replication"/>
    <property type="evidence" value="ECO:0007669"/>
    <property type="project" value="InterPro"/>
</dbReference>
<dbReference type="SUPFAM" id="SSF102400">
    <property type="entry name" value="DNA polymerase III chi subunit"/>
    <property type="match status" value="1"/>
</dbReference>
<dbReference type="HOGENOM" id="CLU_2397760_0_0_5"/>
<dbReference type="InterPro" id="IPR007459">
    <property type="entry name" value="DNA_pol3_chi"/>
</dbReference>
<evidence type="ECO:0000313" key="1">
    <source>
        <dbReference type="EMBL" id="EPX85918.1"/>
    </source>
</evidence>
<gene>
    <name evidence="1" type="ORF">ruthe_01639</name>
</gene>
<dbReference type="STRING" id="1123069.ruthe_01639"/>
<dbReference type="AlphaFoldDB" id="S9R1T9"/>
<evidence type="ECO:0000313" key="2">
    <source>
        <dbReference type="Proteomes" id="UP000015346"/>
    </source>
</evidence>
<organism evidence="1 2">
    <name type="scientific">Rubellimicrobium thermophilum DSM 16684</name>
    <dbReference type="NCBI Taxonomy" id="1123069"/>
    <lineage>
        <taxon>Bacteria</taxon>
        <taxon>Pseudomonadati</taxon>
        <taxon>Pseudomonadota</taxon>
        <taxon>Alphaproteobacteria</taxon>
        <taxon>Rhodobacterales</taxon>
        <taxon>Roseobacteraceae</taxon>
        <taxon>Rubellimicrobium</taxon>
    </lineage>
</organism>
<proteinExistence type="predicted"/>
<sequence>MAEAVFYQLMGAAPETVLPQLLDRVLAQGWRVELRGPDRARMERIDLRLWGPGEDFRPHGLMGGEHDARQPVLLTWGSGTGAGTVSWRWTARP</sequence>
<dbReference type="GO" id="GO:0003887">
    <property type="term" value="F:DNA-directed DNA polymerase activity"/>
    <property type="evidence" value="ECO:0007669"/>
    <property type="project" value="InterPro"/>
</dbReference>
<reference evidence="1 2" key="1">
    <citation type="journal article" date="2013" name="Stand. Genomic Sci.">
        <title>Genome sequence of the reddish-pigmented Rubellimicrobium thermophilum type strain (DSM 16684(T)), a member of the Roseobacter clade.</title>
        <authorList>
            <person name="Fiebig A."/>
            <person name="Riedel T."/>
            <person name="Gronow S."/>
            <person name="Petersen J."/>
            <person name="Klenk H.P."/>
            <person name="Goker M."/>
        </authorList>
    </citation>
    <scope>NUCLEOTIDE SEQUENCE [LARGE SCALE GENOMIC DNA]</scope>
    <source>
        <strain evidence="1 2">DSM 16684</strain>
    </source>
</reference>
<name>S9R1T9_9RHOB</name>
<dbReference type="Proteomes" id="UP000015346">
    <property type="component" value="Unassembled WGS sequence"/>
</dbReference>